<dbReference type="InterPro" id="IPR018449">
    <property type="entry name" value="NIL_domain"/>
</dbReference>
<dbReference type="Pfam" id="PF09383">
    <property type="entry name" value="NIL"/>
    <property type="match status" value="1"/>
</dbReference>
<gene>
    <name evidence="2" type="ORF">METZ01_LOCUS328827</name>
</gene>
<dbReference type="Gene3D" id="3.30.70.260">
    <property type="match status" value="1"/>
</dbReference>
<reference evidence="2" key="1">
    <citation type="submission" date="2018-05" db="EMBL/GenBank/DDBJ databases">
        <authorList>
            <person name="Lanie J.A."/>
            <person name="Ng W.-L."/>
            <person name="Kazmierczak K.M."/>
            <person name="Andrzejewski T.M."/>
            <person name="Davidsen T.M."/>
            <person name="Wayne K.J."/>
            <person name="Tettelin H."/>
            <person name="Glass J.I."/>
            <person name="Rusch D."/>
            <person name="Podicherti R."/>
            <person name="Tsui H.-C.T."/>
            <person name="Winkler M.E."/>
        </authorList>
    </citation>
    <scope>NUCLEOTIDE SEQUENCE</scope>
</reference>
<feature type="domain" description="NIL" evidence="1">
    <location>
        <begin position="2"/>
        <end position="73"/>
    </location>
</feature>
<sequence>MAIQRVKFTFPDDLVVRPIIYELGRDFDIIPNIRRADIRDYEGWVILELEGTGTEIEKGLLWIDSIGIRVDLLSGDVLEG</sequence>
<dbReference type="AlphaFoldDB" id="A0A382PRE3"/>
<dbReference type="InterPro" id="IPR045865">
    <property type="entry name" value="ACT-like_dom_sf"/>
</dbReference>
<evidence type="ECO:0000259" key="1">
    <source>
        <dbReference type="SMART" id="SM00930"/>
    </source>
</evidence>
<dbReference type="SUPFAM" id="SSF55021">
    <property type="entry name" value="ACT-like"/>
    <property type="match status" value="1"/>
</dbReference>
<accession>A0A382PRE3</accession>
<proteinExistence type="predicted"/>
<evidence type="ECO:0000313" key="2">
    <source>
        <dbReference type="EMBL" id="SVC75973.1"/>
    </source>
</evidence>
<dbReference type="SMART" id="SM00930">
    <property type="entry name" value="NIL"/>
    <property type="match status" value="1"/>
</dbReference>
<dbReference type="EMBL" id="UINC01109269">
    <property type="protein sequence ID" value="SVC75973.1"/>
    <property type="molecule type" value="Genomic_DNA"/>
</dbReference>
<protein>
    <recommendedName>
        <fullName evidence="1">NIL domain-containing protein</fullName>
    </recommendedName>
</protein>
<organism evidence="2">
    <name type="scientific">marine metagenome</name>
    <dbReference type="NCBI Taxonomy" id="408172"/>
    <lineage>
        <taxon>unclassified sequences</taxon>
        <taxon>metagenomes</taxon>
        <taxon>ecological metagenomes</taxon>
    </lineage>
</organism>
<name>A0A382PRE3_9ZZZZ</name>